<name>A0A7C9KF84_9GAMM</name>
<dbReference type="Proteomes" id="UP000481739">
    <property type="component" value="Unassembled WGS sequence"/>
</dbReference>
<dbReference type="RefSeq" id="WP_152963881.1">
    <property type="nucleotide sequence ID" value="NZ_CAWOZU010000003.1"/>
</dbReference>
<gene>
    <name evidence="1" type="ORF">GEA64_20090</name>
</gene>
<organism evidence="1 2">
    <name type="scientific">Photorhabdus khanii</name>
    <dbReference type="NCBI Taxonomy" id="1004150"/>
    <lineage>
        <taxon>Bacteria</taxon>
        <taxon>Pseudomonadati</taxon>
        <taxon>Pseudomonadota</taxon>
        <taxon>Gammaproteobacteria</taxon>
        <taxon>Enterobacterales</taxon>
        <taxon>Morganellaceae</taxon>
        <taxon>Photorhabdus</taxon>
    </lineage>
</organism>
<dbReference type="AlphaFoldDB" id="A0A7C9KF84"/>
<protein>
    <submittedName>
        <fullName evidence="1">Uncharacterized protein</fullName>
    </submittedName>
</protein>
<comment type="caution">
    <text evidence="1">The sequence shown here is derived from an EMBL/GenBank/DDBJ whole genome shotgun (WGS) entry which is preliminary data.</text>
</comment>
<sequence length="494" mass="55605">MYIYSGKLKSIWPSADSDLVVIFPLEVEVNQPVIVSWEPSIIVNDNLDESRSLSGVISELEPQEFGFNISIDWGQNFRLIGLIATDKESLIIAMKDENGSTLFTSTLTNLQEQEVLPVVSRLIKNTLQNVPNGIKSLGSTNTILNFINRTSTILNDTDSIWFCQLTDSGDDAVMRTAVNGGLNLGMTAMSLMLPGGPMAAISFALTSTAITAISSVDALWSEEKEQYNGKLPPGRSSTRKSGFMKNNCVYLTRLTILPKNNNRLVLQMYKKDGLEDGQYRIKDIIKEFKPKNMLDLVLDSGKKMVASYSYIQLKAFKITNKPHSQFDMRSNLVNEDAGVWFSCKSTGNPEDLIQGSKFKFDQWTSDIKFSYNPNYVSVVIVDRKYYGKNEHPSAILELSNDPLRQVLRLKSHRVDVRNTSNRKELKHANSPDEVLKIINDNQNYAVWSWEEGGYVYGYDMGKLDEIVPQKSSPPISYVYLKVGFEMPFIKVKSV</sequence>
<reference evidence="1 2" key="1">
    <citation type="journal article" date="2019" name="Nature">
        <title>A new antibiotic selectively kills Gram-negative pathogens.</title>
        <authorList>
            <person name="Imai Y."/>
            <person name="Meyer K.J."/>
            <person name="Iinishi A."/>
            <person name="Favre-Godal Q."/>
            <person name="Green R."/>
            <person name="Manuse S."/>
            <person name="Caboni M."/>
            <person name="Mori M."/>
            <person name="Niles S."/>
            <person name="Ghiglieri M."/>
            <person name="Honrao C."/>
            <person name="Ma X."/>
            <person name="Guo J.J."/>
            <person name="Makriyannis A."/>
            <person name="Linares-Otoya L."/>
            <person name="Boehringer N."/>
            <person name="Wuisan Z.G."/>
            <person name="Kaur H."/>
            <person name="Wu R."/>
            <person name="Mateus A."/>
            <person name="Typas A."/>
            <person name="Savitski M.M."/>
            <person name="Espinoza J.L."/>
            <person name="O'Rourke A."/>
            <person name="Nelson K.E."/>
            <person name="Hiller S."/>
            <person name="Noinaj N."/>
            <person name="Schaeberle T.F."/>
            <person name="D'Onofrio A."/>
            <person name="Lewis K."/>
        </authorList>
    </citation>
    <scope>NUCLEOTIDE SEQUENCE [LARGE SCALE GENOMIC DNA]</scope>
    <source>
        <strain evidence="1 2">HGB 1456</strain>
    </source>
</reference>
<accession>A0A7C9KF84</accession>
<evidence type="ECO:0000313" key="1">
    <source>
        <dbReference type="EMBL" id="MQL50121.1"/>
    </source>
</evidence>
<evidence type="ECO:0000313" key="2">
    <source>
        <dbReference type="Proteomes" id="UP000481739"/>
    </source>
</evidence>
<dbReference type="EMBL" id="WHZZ01000012">
    <property type="protein sequence ID" value="MQL50121.1"/>
    <property type="molecule type" value="Genomic_DNA"/>
</dbReference>
<proteinExistence type="predicted"/>